<evidence type="ECO:0000313" key="3">
    <source>
        <dbReference type="Proteomes" id="UP000322873"/>
    </source>
</evidence>
<evidence type="ECO:0000256" key="1">
    <source>
        <dbReference type="SAM" id="Coils"/>
    </source>
</evidence>
<comment type="caution">
    <text evidence="2">The sequence shown here is derived from an EMBL/GenBank/DDBJ whole genome shotgun (WGS) entry which is preliminary data.</text>
</comment>
<gene>
    <name evidence="2" type="ORF">EYC84_010013</name>
</gene>
<dbReference type="Proteomes" id="UP000322873">
    <property type="component" value="Unassembled WGS sequence"/>
</dbReference>
<dbReference type="EMBL" id="VICG01000011">
    <property type="protein sequence ID" value="KAA8566916.1"/>
    <property type="molecule type" value="Genomic_DNA"/>
</dbReference>
<protein>
    <submittedName>
        <fullName evidence="2">Uncharacterized protein</fullName>
    </submittedName>
</protein>
<reference evidence="2 3" key="1">
    <citation type="submission" date="2019-06" db="EMBL/GenBank/DDBJ databases">
        <title>Genome Sequence of the Brown Rot Fungal Pathogen Monilinia fructicola.</title>
        <authorList>
            <person name="De Miccolis Angelini R.M."/>
            <person name="Landi L."/>
            <person name="Abate D."/>
            <person name="Pollastro S."/>
            <person name="Romanazzi G."/>
            <person name="Faretra F."/>
        </authorList>
    </citation>
    <scope>NUCLEOTIDE SEQUENCE [LARGE SCALE GENOMIC DNA]</scope>
    <source>
        <strain evidence="2 3">Mfrc123</strain>
    </source>
</reference>
<keyword evidence="1" id="KW-0175">Coiled coil</keyword>
<dbReference type="AlphaFoldDB" id="A0A5M9JGQ4"/>
<sequence>MTTSGKGMSVSEDSKVEFLKQKVVNLESALAEADREMEEVVGRMNVAQIEVMELQNEREEAVRETKKLQKTIEQERLRAFEGRFAALNSS</sequence>
<dbReference type="VEuPathDB" id="FungiDB:MFRU_007g00770"/>
<name>A0A5M9JGQ4_MONFR</name>
<feature type="coiled-coil region" evidence="1">
    <location>
        <begin position="16"/>
        <end position="78"/>
    </location>
</feature>
<proteinExistence type="predicted"/>
<evidence type="ECO:0000313" key="2">
    <source>
        <dbReference type="EMBL" id="KAA8566916.1"/>
    </source>
</evidence>
<accession>A0A5M9JGQ4</accession>
<keyword evidence="3" id="KW-1185">Reference proteome</keyword>
<organism evidence="2 3">
    <name type="scientific">Monilinia fructicola</name>
    <name type="common">Brown rot fungus</name>
    <name type="synonym">Ciboria fructicola</name>
    <dbReference type="NCBI Taxonomy" id="38448"/>
    <lineage>
        <taxon>Eukaryota</taxon>
        <taxon>Fungi</taxon>
        <taxon>Dikarya</taxon>
        <taxon>Ascomycota</taxon>
        <taxon>Pezizomycotina</taxon>
        <taxon>Leotiomycetes</taxon>
        <taxon>Helotiales</taxon>
        <taxon>Sclerotiniaceae</taxon>
        <taxon>Monilinia</taxon>
    </lineage>
</organism>